<keyword evidence="2" id="KW-1185">Reference proteome</keyword>
<dbReference type="AlphaFoldDB" id="A0A4Z1CQ62"/>
<evidence type="ECO:0000313" key="1">
    <source>
        <dbReference type="EMBL" id="TGN67148.1"/>
    </source>
</evidence>
<dbReference type="InterPro" id="IPR013785">
    <property type="entry name" value="Aldolase_TIM"/>
</dbReference>
<sequence>RLGADLAGQAARALPAARDSAEALVRHLSDVVTQLRIAMFCTGSADLAALRRAPLLSPPGGFWSQSAGMEKPDPSA</sequence>
<dbReference type="Gene3D" id="3.20.20.70">
    <property type="entry name" value="Aldolase class I"/>
    <property type="match status" value="1"/>
</dbReference>
<evidence type="ECO:0008006" key="3">
    <source>
        <dbReference type="Google" id="ProtNLM"/>
    </source>
</evidence>
<proteinExistence type="predicted"/>
<reference evidence="1 2" key="1">
    <citation type="submission" date="2019-03" db="EMBL/GenBank/DDBJ databases">
        <authorList>
            <person name="Li J."/>
        </authorList>
    </citation>
    <scope>NUCLEOTIDE SEQUENCE [LARGE SCALE GENOMIC DNA]</scope>
    <source>
        <strain evidence="1 2">3058</strain>
    </source>
</reference>
<dbReference type="EMBL" id="SRPG01000039">
    <property type="protein sequence ID" value="TGN67148.1"/>
    <property type="molecule type" value="Genomic_DNA"/>
</dbReference>
<feature type="non-terminal residue" evidence="1">
    <location>
        <position position="1"/>
    </location>
</feature>
<gene>
    <name evidence="1" type="ORF">E4L95_06145</name>
</gene>
<accession>A0A4Z1CQ62</accession>
<protein>
    <recommendedName>
        <fullName evidence="3">Type 2 isopentenyl-diphosphate Delta-isomerase</fullName>
    </recommendedName>
</protein>
<name>A0A4Z1CQ62_9RHOB</name>
<comment type="caution">
    <text evidence="1">The sequence shown here is derived from an EMBL/GenBank/DDBJ whole genome shotgun (WGS) entry which is preliminary data.</text>
</comment>
<dbReference type="Proteomes" id="UP000297972">
    <property type="component" value="Unassembled WGS sequence"/>
</dbReference>
<organism evidence="1 2">
    <name type="scientific">Paracoccus liaowanqingii</name>
    <dbReference type="NCBI Taxonomy" id="2560053"/>
    <lineage>
        <taxon>Bacteria</taxon>
        <taxon>Pseudomonadati</taxon>
        <taxon>Pseudomonadota</taxon>
        <taxon>Alphaproteobacteria</taxon>
        <taxon>Rhodobacterales</taxon>
        <taxon>Paracoccaceae</taxon>
        <taxon>Paracoccus</taxon>
    </lineage>
</organism>
<evidence type="ECO:0000313" key="2">
    <source>
        <dbReference type="Proteomes" id="UP000297972"/>
    </source>
</evidence>